<feature type="transmembrane region" description="Helical" evidence="7">
    <location>
        <begin position="70"/>
        <end position="89"/>
    </location>
</feature>
<evidence type="ECO:0000256" key="6">
    <source>
        <dbReference type="ARBA" id="ARBA00023136"/>
    </source>
</evidence>
<name>A0A7V3RDJ8_9BACT</name>
<evidence type="ECO:0000256" key="1">
    <source>
        <dbReference type="ARBA" id="ARBA00004651"/>
    </source>
</evidence>
<feature type="transmembrane region" description="Helical" evidence="7">
    <location>
        <begin position="95"/>
        <end position="116"/>
    </location>
</feature>
<feature type="transmembrane region" description="Helical" evidence="7">
    <location>
        <begin position="299"/>
        <end position="320"/>
    </location>
</feature>
<gene>
    <name evidence="9" type="ORF">ENX73_00580</name>
</gene>
<feature type="transmembrane region" description="Helical" evidence="7">
    <location>
        <begin position="46"/>
        <end position="63"/>
    </location>
</feature>
<evidence type="ECO:0000256" key="2">
    <source>
        <dbReference type="ARBA" id="ARBA00022448"/>
    </source>
</evidence>
<organism evidence="9">
    <name type="scientific">Mesoaciditoga lauensis</name>
    <dbReference type="NCBI Taxonomy" id="1495039"/>
    <lineage>
        <taxon>Bacteria</taxon>
        <taxon>Thermotogati</taxon>
        <taxon>Thermotogota</taxon>
        <taxon>Thermotogae</taxon>
        <taxon>Mesoaciditogales</taxon>
        <taxon>Mesoaciditogaceae</taxon>
        <taxon>Mesoaciditoga</taxon>
    </lineage>
</organism>
<comment type="subcellular location">
    <subcellularLocation>
        <location evidence="1">Cell membrane</location>
        <topology evidence="1">Multi-pass membrane protein</topology>
    </subcellularLocation>
</comment>
<dbReference type="InterPro" id="IPR020846">
    <property type="entry name" value="MFS_dom"/>
</dbReference>
<feature type="transmembrane region" description="Helical" evidence="7">
    <location>
        <begin position="236"/>
        <end position="258"/>
    </location>
</feature>
<evidence type="ECO:0000256" key="5">
    <source>
        <dbReference type="ARBA" id="ARBA00022989"/>
    </source>
</evidence>
<evidence type="ECO:0000259" key="8">
    <source>
        <dbReference type="PROSITE" id="PS50850"/>
    </source>
</evidence>
<keyword evidence="3" id="KW-1003">Cell membrane</keyword>
<dbReference type="InterPro" id="IPR011701">
    <property type="entry name" value="MFS"/>
</dbReference>
<keyword evidence="4 7" id="KW-0812">Transmembrane</keyword>
<dbReference type="GO" id="GO:0022857">
    <property type="term" value="F:transmembrane transporter activity"/>
    <property type="evidence" value="ECO:0007669"/>
    <property type="project" value="InterPro"/>
</dbReference>
<feature type="transmembrane region" description="Helical" evidence="7">
    <location>
        <begin position="136"/>
        <end position="156"/>
    </location>
</feature>
<comment type="caution">
    <text evidence="9">The sequence shown here is derived from an EMBL/GenBank/DDBJ whole genome shotgun (WGS) entry which is preliminary data.</text>
</comment>
<evidence type="ECO:0000313" key="9">
    <source>
        <dbReference type="EMBL" id="HGE74607.1"/>
    </source>
</evidence>
<dbReference type="GO" id="GO:0005886">
    <property type="term" value="C:plasma membrane"/>
    <property type="evidence" value="ECO:0007669"/>
    <property type="project" value="UniProtKB-SubCell"/>
</dbReference>
<keyword evidence="5 7" id="KW-1133">Transmembrane helix</keyword>
<keyword evidence="6 7" id="KW-0472">Membrane</keyword>
<dbReference type="Gene3D" id="1.20.1250.20">
    <property type="entry name" value="MFS general substrate transporter like domains"/>
    <property type="match status" value="1"/>
</dbReference>
<evidence type="ECO:0000256" key="3">
    <source>
        <dbReference type="ARBA" id="ARBA00022475"/>
    </source>
</evidence>
<dbReference type="EMBL" id="DTPE01000023">
    <property type="protein sequence ID" value="HGE74607.1"/>
    <property type="molecule type" value="Genomic_DNA"/>
</dbReference>
<feature type="transmembrane region" description="Helical" evidence="7">
    <location>
        <begin position="264"/>
        <end position="287"/>
    </location>
</feature>
<dbReference type="InterPro" id="IPR050171">
    <property type="entry name" value="MFS_Transporters"/>
</dbReference>
<evidence type="ECO:0000256" key="4">
    <source>
        <dbReference type="ARBA" id="ARBA00022692"/>
    </source>
</evidence>
<dbReference type="Pfam" id="PF07690">
    <property type="entry name" value="MFS_1"/>
    <property type="match status" value="1"/>
</dbReference>
<proteinExistence type="predicted"/>
<dbReference type="PROSITE" id="PS50850">
    <property type="entry name" value="MFS"/>
    <property type="match status" value="1"/>
</dbReference>
<dbReference type="InterPro" id="IPR036259">
    <property type="entry name" value="MFS_trans_sf"/>
</dbReference>
<feature type="transmembrane region" description="Helical" evidence="7">
    <location>
        <begin position="12"/>
        <end position="34"/>
    </location>
</feature>
<sequence>MTDNLKKLFISFGFQGAAFGAMGVVISLFVVVGLDGNVANASVASAFYALGNLVGSMIVGILLDRYPKFFEVVFVSAVVDAFVAILMAFVKNIAFYYIFALILGTFSAMMGPAITIYLNKTFDESGYRKKINTMNLFNSVGVTVGTFIGSLWLSYFTLITENTERMRLIFIISTLLLIVSSVLSSGYLKKREFLKTFRSKKIFPNMHSLADHVVSIPHNIFLSFNSSGFKVETRKYMMSIFFIFFGANMIFSIFSIYLNTVLMISSGAVLMIYGFNNIFTNAAYFLTNRFTKKFKDSSLVRGALWTRVVMFGSIAISGYFLPVGVWITIIAFLVIGFTWPLFYIPTTVHITNLALPTDRGRIIGLFNVVINFAVIAASFISGYIALELGYVAAFIFGIAFLFIGERLIHGMNTAMPIPKDIFAKISSGTSAKDERGNDVY</sequence>
<keyword evidence="2" id="KW-0813">Transport</keyword>
<dbReference type="AlphaFoldDB" id="A0A7V3RDJ8"/>
<evidence type="ECO:0000256" key="7">
    <source>
        <dbReference type="SAM" id="Phobius"/>
    </source>
</evidence>
<dbReference type="PANTHER" id="PTHR23517">
    <property type="entry name" value="RESISTANCE PROTEIN MDTM, PUTATIVE-RELATED-RELATED"/>
    <property type="match status" value="1"/>
</dbReference>
<feature type="transmembrane region" description="Helical" evidence="7">
    <location>
        <begin position="390"/>
        <end position="408"/>
    </location>
</feature>
<feature type="domain" description="Major facilitator superfamily (MFS) profile" evidence="8">
    <location>
        <begin position="1"/>
        <end position="416"/>
    </location>
</feature>
<feature type="transmembrane region" description="Helical" evidence="7">
    <location>
        <begin position="168"/>
        <end position="188"/>
    </location>
</feature>
<dbReference type="SUPFAM" id="SSF103473">
    <property type="entry name" value="MFS general substrate transporter"/>
    <property type="match status" value="1"/>
</dbReference>
<feature type="transmembrane region" description="Helical" evidence="7">
    <location>
        <begin position="365"/>
        <end position="384"/>
    </location>
</feature>
<accession>A0A7V3RDJ8</accession>
<reference evidence="9" key="1">
    <citation type="journal article" date="2020" name="mSystems">
        <title>Genome- and Community-Level Interaction Insights into Carbon Utilization and Element Cycling Functions of Hydrothermarchaeota in Hydrothermal Sediment.</title>
        <authorList>
            <person name="Zhou Z."/>
            <person name="Liu Y."/>
            <person name="Xu W."/>
            <person name="Pan J."/>
            <person name="Luo Z.H."/>
            <person name="Li M."/>
        </authorList>
    </citation>
    <scope>NUCLEOTIDE SEQUENCE [LARGE SCALE GENOMIC DNA]</scope>
    <source>
        <strain evidence="9">SpSt-966</strain>
    </source>
</reference>
<protein>
    <submittedName>
        <fullName evidence="9">MFS transporter</fullName>
    </submittedName>
</protein>